<dbReference type="AlphaFoldDB" id="A0A0C9U6X8"/>
<evidence type="ECO:0000313" key="2">
    <source>
        <dbReference type="Proteomes" id="UP000054279"/>
    </source>
</evidence>
<gene>
    <name evidence="1" type="ORF">M422DRAFT_268411</name>
</gene>
<proteinExistence type="predicted"/>
<dbReference type="HOGENOM" id="CLU_2723840_0_0_1"/>
<name>A0A0C9U6X8_SPHS4</name>
<dbReference type="Proteomes" id="UP000054279">
    <property type="component" value="Unassembled WGS sequence"/>
</dbReference>
<sequence length="72" mass="8376">MQYLPGKRFIDCFEDLFAEKSANRSKSLRYSVAPLSNRSKTGLVTLKLERKDDHPEFLQAGAIEWFTHWTAK</sequence>
<evidence type="ECO:0000313" key="1">
    <source>
        <dbReference type="EMBL" id="KIJ30059.1"/>
    </source>
</evidence>
<protein>
    <submittedName>
        <fullName evidence="1">Uncharacterized protein</fullName>
    </submittedName>
</protein>
<organism evidence="1 2">
    <name type="scientific">Sphaerobolus stellatus (strain SS14)</name>
    <dbReference type="NCBI Taxonomy" id="990650"/>
    <lineage>
        <taxon>Eukaryota</taxon>
        <taxon>Fungi</taxon>
        <taxon>Dikarya</taxon>
        <taxon>Basidiomycota</taxon>
        <taxon>Agaricomycotina</taxon>
        <taxon>Agaricomycetes</taxon>
        <taxon>Phallomycetidae</taxon>
        <taxon>Geastrales</taxon>
        <taxon>Sphaerobolaceae</taxon>
        <taxon>Sphaerobolus</taxon>
    </lineage>
</organism>
<accession>A0A0C9U6X8</accession>
<keyword evidence="2" id="KW-1185">Reference proteome</keyword>
<dbReference type="EMBL" id="KN837269">
    <property type="protein sequence ID" value="KIJ30059.1"/>
    <property type="molecule type" value="Genomic_DNA"/>
</dbReference>
<reference evidence="1 2" key="1">
    <citation type="submission" date="2014-06" db="EMBL/GenBank/DDBJ databases">
        <title>Evolutionary Origins and Diversification of the Mycorrhizal Mutualists.</title>
        <authorList>
            <consortium name="DOE Joint Genome Institute"/>
            <consortium name="Mycorrhizal Genomics Consortium"/>
            <person name="Kohler A."/>
            <person name="Kuo A."/>
            <person name="Nagy L.G."/>
            <person name="Floudas D."/>
            <person name="Copeland A."/>
            <person name="Barry K.W."/>
            <person name="Cichocki N."/>
            <person name="Veneault-Fourrey C."/>
            <person name="LaButti K."/>
            <person name="Lindquist E.A."/>
            <person name="Lipzen A."/>
            <person name="Lundell T."/>
            <person name="Morin E."/>
            <person name="Murat C."/>
            <person name="Riley R."/>
            <person name="Ohm R."/>
            <person name="Sun H."/>
            <person name="Tunlid A."/>
            <person name="Henrissat B."/>
            <person name="Grigoriev I.V."/>
            <person name="Hibbett D.S."/>
            <person name="Martin F."/>
        </authorList>
    </citation>
    <scope>NUCLEOTIDE SEQUENCE [LARGE SCALE GENOMIC DNA]</scope>
    <source>
        <strain evidence="1 2">SS14</strain>
    </source>
</reference>